<sequence length="931" mass="102908">MFNGGGSAHDAPAGRRMLSCSVDRTIKVWNANPVSDSFGQYAEYTHEDSEDSDNEISGTRDPNLFSIQPRSVAPSEPLTVYNGKTAFNSLSTHAHQPRFASASDTVQIWDLNRGGGSSALSTMAMGPDPVHVVRFNQSETEILASAGADRGITLYDLRSGKPLTKSVLKMRANDLAWSPLEPTTLAVASEDHNLYTFDMRNMSSATQIYKGHVGAVMSVDWAPTGQELVTGSYDRTVRLWDSGQGARSRDVYHTKRMQRVFSVSFSLDARFVMSGSDDGNLRIWKAHASDKLGIVSSRERASRDYAQALRKRWNTVGDVAKIERQRHVPKPIRSAQKLQHTMNEAARVKEDKRRRHTKLSNIPYVRGDFAIAWKVQHAVSSTSRKGGSALSQMISDAEDRSRLTPKPSNESLGTVFGDQPSRSASHAITSEPEEIQENELLPSPNHASDAGMTTRRPSFTSRLRGSRNDDVDAASIDKNQFAQSSESLTDTGSHQEVKKSQHGLPWYRIKQLRDKGDPRRSNSRSNSWTHRNGGATAQHSALESKGVTQNQSVEERTAHFERKFDVVVRIPIQKPSMSTTEPERADFESIPSPRTGSESASMGFLGETLVELKIHQSIPAVTGLSTHTHCEQDTLGIVALNLAEYAPKSIAGASLSSASSSYSGSINQGIRSETRQYLLDDCLANVLLRLSVEMRYIGTTPEPYRVPPIRGGILDLASVMAPEPKDIPSMENPTALDNQGSKNAQQRMEWMDERPGLESHFKLPMSVHYRLTAVKSDYLRDPPDNVLQCLSGPCDKLLANDASKPRIAYCDTDTDRLIDELFEGHLGPSVDHREPPSSQSSDSSVHRSHAAKKRWEKLIHNLGYAAQQADPTRNLRHASGRSETFSSLTHKSSSEPSSAPRSPVIFDNTRTPRFLEHFRPNRAPHENSKAA</sequence>
<feature type="region of interest" description="Disordered" evidence="8">
    <location>
        <begin position="866"/>
        <end position="931"/>
    </location>
</feature>
<dbReference type="PRINTS" id="PR00320">
    <property type="entry name" value="GPROTEINBRPT"/>
</dbReference>
<organism evidence="10 11">
    <name type="scientific">Malassezia psittaci</name>
    <dbReference type="NCBI Taxonomy" id="1821823"/>
    <lineage>
        <taxon>Eukaryota</taxon>
        <taxon>Fungi</taxon>
        <taxon>Dikarya</taxon>
        <taxon>Basidiomycota</taxon>
        <taxon>Ustilaginomycotina</taxon>
        <taxon>Malasseziomycetes</taxon>
        <taxon>Malasseziales</taxon>
        <taxon>Malasseziaceae</taxon>
        <taxon>Malassezia</taxon>
    </lineage>
</organism>
<dbReference type="Proteomes" id="UP001214628">
    <property type="component" value="Chromosome 5"/>
</dbReference>
<dbReference type="EMBL" id="CP118379">
    <property type="protein sequence ID" value="WFD44659.1"/>
    <property type="molecule type" value="Genomic_DNA"/>
</dbReference>
<dbReference type="GO" id="GO:0032040">
    <property type="term" value="C:small-subunit processome"/>
    <property type="evidence" value="ECO:0007669"/>
    <property type="project" value="TreeGrafter"/>
</dbReference>
<feature type="repeat" description="WD" evidence="7">
    <location>
        <begin position="253"/>
        <end position="294"/>
    </location>
</feature>
<dbReference type="SUPFAM" id="SSF50978">
    <property type="entry name" value="WD40 repeat-like"/>
    <property type="match status" value="1"/>
</dbReference>
<keyword evidence="6" id="KW-0687">Ribonucleoprotein</keyword>
<feature type="compositionally biased region" description="Polar residues" evidence="8">
    <location>
        <begin position="477"/>
        <end position="492"/>
    </location>
</feature>
<dbReference type="InterPro" id="IPR020472">
    <property type="entry name" value="WD40_PAC1"/>
</dbReference>
<evidence type="ECO:0000256" key="3">
    <source>
        <dbReference type="ARBA" id="ARBA00022574"/>
    </source>
</evidence>
<evidence type="ECO:0000256" key="8">
    <source>
        <dbReference type="SAM" id="MobiDB-lite"/>
    </source>
</evidence>
<dbReference type="GO" id="GO:0000462">
    <property type="term" value="P:maturation of SSU-rRNA from tricistronic rRNA transcript (SSU-rRNA, 5.8S rRNA, LSU-rRNA)"/>
    <property type="evidence" value="ECO:0007669"/>
    <property type="project" value="TreeGrafter"/>
</dbReference>
<evidence type="ECO:0000313" key="11">
    <source>
        <dbReference type="Proteomes" id="UP001214628"/>
    </source>
</evidence>
<dbReference type="InterPro" id="IPR015943">
    <property type="entry name" value="WD40/YVTN_repeat-like_dom_sf"/>
</dbReference>
<feature type="compositionally biased region" description="Polar residues" evidence="8">
    <location>
        <begin position="523"/>
        <end position="552"/>
    </location>
</feature>
<evidence type="ECO:0000256" key="1">
    <source>
        <dbReference type="ARBA" id="ARBA00004604"/>
    </source>
</evidence>
<dbReference type="SMART" id="SM00320">
    <property type="entry name" value="WD40"/>
    <property type="match status" value="6"/>
</dbReference>
<protein>
    <submittedName>
        <fullName evidence="10">Protein sof1</fullName>
    </submittedName>
</protein>
<feature type="compositionally biased region" description="Basic and acidic residues" evidence="8">
    <location>
        <begin position="511"/>
        <end position="520"/>
    </location>
</feature>
<feature type="compositionally biased region" description="Low complexity" evidence="8">
    <location>
        <begin position="894"/>
        <end position="903"/>
    </location>
</feature>
<dbReference type="InterPro" id="IPR051733">
    <property type="entry name" value="WD_repeat_DCAF13/WDSOF1"/>
</dbReference>
<keyword evidence="4" id="KW-0677">Repeat</keyword>
<dbReference type="InterPro" id="IPR036322">
    <property type="entry name" value="WD40_repeat_dom_sf"/>
</dbReference>
<feature type="compositionally biased region" description="Polar residues" evidence="8">
    <location>
        <begin position="881"/>
        <end position="891"/>
    </location>
</feature>
<dbReference type="PANTHER" id="PTHR22851:SF0">
    <property type="entry name" value="DDB1- AND CUL4-ASSOCIATED FACTOR 13"/>
    <property type="match status" value="1"/>
</dbReference>
<dbReference type="InterPro" id="IPR007287">
    <property type="entry name" value="Sof1"/>
</dbReference>
<feature type="compositionally biased region" description="Polar residues" evidence="8">
    <location>
        <begin position="380"/>
        <end position="394"/>
    </location>
</feature>
<dbReference type="InterPro" id="IPR001680">
    <property type="entry name" value="WD40_rpt"/>
</dbReference>
<evidence type="ECO:0000256" key="5">
    <source>
        <dbReference type="ARBA" id="ARBA00023242"/>
    </source>
</evidence>
<evidence type="ECO:0000256" key="7">
    <source>
        <dbReference type="PROSITE-ProRule" id="PRU00221"/>
    </source>
</evidence>
<feature type="domain" description="Sof1-like protein" evidence="9">
    <location>
        <begin position="286"/>
        <end position="365"/>
    </location>
</feature>
<comment type="subcellular location">
    <subcellularLocation>
        <location evidence="1">Nucleus</location>
        <location evidence="1">Nucleolus</location>
    </subcellularLocation>
</comment>
<evidence type="ECO:0000256" key="2">
    <source>
        <dbReference type="ARBA" id="ARBA00005649"/>
    </source>
</evidence>
<accession>A0AAF0FDR8</accession>
<keyword evidence="3 7" id="KW-0853">WD repeat</keyword>
<dbReference type="AlphaFoldDB" id="A0AAF0FDR8"/>
<comment type="similarity">
    <text evidence="2">Belongs to the WD repeat DCAF13/WDSOF1 family.</text>
</comment>
<feature type="compositionally biased region" description="Basic and acidic residues" evidence="8">
    <location>
        <begin position="913"/>
        <end position="931"/>
    </location>
</feature>
<evidence type="ECO:0000259" key="9">
    <source>
        <dbReference type="Pfam" id="PF04158"/>
    </source>
</evidence>
<proteinExistence type="inferred from homology"/>
<evidence type="ECO:0000313" key="10">
    <source>
        <dbReference type="EMBL" id="WFD44659.1"/>
    </source>
</evidence>
<feature type="region of interest" description="Disordered" evidence="8">
    <location>
        <begin position="826"/>
        <end position="852"/>
    </location>
</feature>
<feature type="region of interest" description="Disordered" evidence="8">
    <location>
        <begin position="380"/>
        <end position="556"/>
    </location>
</feature>
<dbReference type="Pfam" id="PF04158">
    <property type="entry name" value="Sof1"/>
    <property type="match status" value="1"/>
</dbReference>
<feature type="region of interest" description="Disordered" evidence="8">
    <location>
        <begin position="44"/>
        <end position="69"/>
    </location>
</feature>
<reference evidence="10" key="1">
    <citation type="submission" date="2023-02" db="EMBL/GenBank/DDBJ databases">
        <title>Mating type loci evolution in Malassezia.</title>
        <authorList>
            <person name="Coelho M.A."/>
        </authorList>
    </citation>
    <scope>NUCLEOTIDE SEQUENCE</scope>
    <source>
        <strain evidence="10">CBS 14136</strain>
    </source>
</reference>
<keyword evidence="11" id="KW-1185">Reference proteome</keyword>
<dbReference type="PROSITE" id="PS50294">
    <property type="entry name" value="WD_REPEATS_REGION"/>
    <property type="match status" value="2"/>
</dbReference>
<keyword evidence="5" id="KW-0539">Nucleus</keyword>
<feature type="repeat" description="WD" evidence="7">
    <location>
        <begin position="209"/>
        <end position="250"/>
    </location>
</feature>
<gene>
    <name evidence="10" type="primary">sof1</name>
    <name evidence="10" type="ORF">MPSI1_003329</name>
</gene>
<feature type="region of interest" description="Disordered" evidence="8">
    <location>
        <begin position="576"/>
        <end position="600"/>
    </location>
</feature>
<dbReference type="Pfam" id="PF00400">
    <property type="entry name" value="WD40"/>
    <property type="match status" value="3"/>
</dbReference>
<evidence type="ECO:0000256" key="4">
    <source>
        <dbReference type="ARBA" id="ARBA00022737"/>
    </source>
</evidence>
<name>A0AAF0FDR8_9BASI</name>
<dbReference type="PROSITE" id="PS50082">
    <property type="entry name" value="WD_REPEATS_2"/>
    <property type="match status" value="2"/>
</dbReference>
<dbReference type="Gene3D" id="2.130.10.10">
    <property type="entry name" value="YVTN repeat-like/Quinoprotein amine dehydrogenase"/>
    <property type="match status" value="2"/>
</dbReference>
<evidence type="ECO:0000256" key="6">
    <source>
        <dbReference type="ARBA" id="ARBA00023274"/>
    </source>
</evidence>
<dbReference type="PANTHER" id="PTHR22851">
    <property type="entry name" value="U3 SMALL NUCLEOLAR RNA U3 SNORNA ASSOCIATED PROTEIN"/>
    <property type="match status" value="1"/>
</dbReference>